<evidence type="ECO:0000313" key="3">
    <source>
        <dbReference type="EMBL" id="CAD9651205.1"/>
    </source>
</evidence>
<feature type="domain" description="Ubiquitin-like" evidence="2">
    <location>
        <begin position="52"/>
        <end position="112"/>
    </location>
</feature>
<keyword evidence="1" id="KW-1133">Transmembrane helix</keyword>
<gene>
    <name evidence="3" type="ORF">NSPH01132_LOCUS984</name>
</gene>
<dbReference type="InterPro" id="IPR000626">
    <property type="entry name" value="Ubiquitin-like_dom"/>
</dbReference>
<accession>A0A7S2VUK3</accession>
<dbReference type="PROSITE" id="PS50053">
    <property type="entry name" value="UBIQUITIN_2"/>
    <property type="match status" value="1"/>
</dbReference>
<dbReference type="EMBL" id="HBHC01001646">
    <property type="protein sequence ID" value="CAD9651205.1"/>
    <property type="molecule type" value="Transcribed_RNA"/>
</dbReference>
<dbReference type="AlphaFoldDB" id="A0A7S2VUK3"/>
<evidence type="ECO:0000256" key="1">
    <source>
        <dbReference type="SAM" id="Phobius"/>
    </source>
</evidence>
<feature type="transmembrane region" description="Helical" evidence="1">
    <location>
        <begin position="184"/>
        <end position="201"/>
    </location>
</feature>
<feature type="transmembrane region" description="Helical" evidence="1">
    <location>
        <begin position="207"/>
        <end position="225"/>
    </location>
</feature>
<feature type="transmembrane region" description="Helical" evidence="1">
    <location>
        <begin position="237"/>
        <end position="258"/>
    </location>
</feature>
<dbReference type="CDD" id="cd17039">
    <property type="entry name" value="Ubl_ubiquitin_like"/>
    <property type="match status" value="1"/>
</dbReference>
<dbReference type="SUPFAM" id="SSF54236">
    <property type="entry name" value="Ubiquitin-like"/>
    <property type="match status" value="1"/>
</dbReference>
<proteinExistence type="predicted"/>
<protein>
    <recommendedName>
        <fullName evidence="2">Ubiquitin-like domain-containing protein</fullName>
    </recommendedName>
</protein>
<keyword evidence="1" id="KW-0812">Transmembrane</keyword>
<organism evidence="3">
    <name type="scientific">Norrisiella sphaerica</name>
    <dbReference type="NCBI Taxonomy" id="552664"/>
    <lineage>
        <taxon>Eukaryota</taxon>
        <taxon>Sar</taxon>
        <taxon>Rhizaria</taxon>
        <taxon>Cercozoa</taxon>
        <taxon>Chlorarachniophyceae</taxon>
        <taxon>Norrisiella</taxon>
    </lineage>
</organism>
<name>A0A7S2VUK3_9EUKA</name>
<dbReference type="Gene3D" id="3.10.20.90">
    <property type="entry name" value="Phosphatidylinositol 3-kinase Catalytic Subunit, Chain A, domain 1"/>
    <property type="match status" value="1"/>
</dbReference>
<dbReference type="Pfam" id="PF00240">
    <property type="entry name" value="ubiquitin"/>
    <property type="match status" value="1"/>
</dbReference>
<reference evidence="3" key="1">
    <citation type="submission" date="2021-01" db="EMBL/GenBank/DDBJ databases">
        <authorList>
            <person name="Corre E."/>
            <person name="Pelletier E."/>
            <person name="Niang G."/>
            <person name="Scheremetjew M."/>
            <person name="Finn R."/>
            <person name="Kale V."/>
            <person name="Holt S."/>
            <person name="Cochrane G."/>
            <person name="Meng A."/>
            <person name="Brown T."/>
            <person name="Cohen L."/>
        </authorList>
    </citation>
    <scope>NUCLEOTIDE SEQUENCE</scope>
    <source>
        <strain evidence="3">BC52</strain>
    </source>
</reference>
<evidence type="ECO:0000259" key="2">
    <source>
        <dbReference type="PROSITE" id="PS50053"/>
    </source>
</evidence>
<feature type="transmembrane region" description="Helical" evidence="1">
    <location>
        <begin position="270"/>
        <end position="292"/>
    </location>
</feature>
<keyword evidence="1" id="KW-0472">Membrane</keyword>
<sequence>MNDYSETGAVDGMRSPLLSTEYEDRNNADGKGQEHMSYLEEKAGTNESGHAGRIILKVTSPGNPTLQVEVDSCDSVSRLKEMIEAKCSQLPKERQRIIYHGRELPLTKIIGEDPNPLINGATVHLALRPESRLRRLRMNGEPDTPNSADQESEAPEIPIAIELVAQEIMFTQISLNRSSKCTKAVGVSFAALASLFLLRGATAEDWGMISAGILLLCLGLLGIHAGRHESTCIAAMYYYGVWGYMVFLAFSLAVPYVLGTKENGENESTFSIFLTLMVVMPFFLCSPCAYCARLHYRNCSQRDTLLRQFALLGDEIPYEALA</sequence>
<dbReference type="InterPro" id="IPR029071">
    <property type="entry name" value="Ubiquitin-like_domsf"/>
</dbReference>